<dbReference type="AlphaFoldDB" id="A0A2M9BG19"/>
<protein>
    <recommendedName>
        <fullName evidence="3">Sulfotransferase family protein</fullName>
    </recommendedName>
</protein>
<keyword evidence="2" id="KW-1185">Reference proteome</keyword>
<proteinExistence type="predicted"/>
<dbReference type="SUPFAM" id="SSF52540">
    <property type="entry name" value="P-loop containing nucleoside triphosphate hydrolases"/>
    <property type="match status" value="1"/>
</dbReference>
<dbReference type="OrthoDB" id="5144031at2"/>
<sequence length="383" mass="41452">MSNDLLIPPGARLVHVGPYKTGSTALQSALHEARPVLAQNGVVRLGDRPHESAAVLYATGRLRGYHDAARAQRRWERLVRQSQRLGTKRGVISSESFSQARPEVVRRVVDDLGPDGIHVAVTLRPLTTILASQWQQNVLRGTMPRYGAWLRQVFDAYDAGTQDPHGFWMPHRHDLLVRRWADVVGPDAVTVVVLDPADRGMLTSTFESMLGLPGGTLVPRPDRLNRSLSGPEAELLRRYHRQSKAAGVSGPWHYRLLRAGAEAHLKARDVSEEPKVATPQWALDRAQEVGSQMADAIAASGARVVGDVTHLAPRTEAPDSAPVTVPPELAARWSAALALAGETIASRATGGSASSAGPDLGSVSGRALVGELRRRAARRLGRR</sequence>
<comment type="caution">
    <text evidence="1">The sequence shown here is derived from an EMBL/GenBank/DDBJ whole genome shotgun (WGS) entry which is preliminary data.</text>
</comment>
<dbReference type="EMBL" id="PGEZ01000001">
    <property type="protein sequence ID" value="PJJ56897.1"/>
    <property type="molecule type" value="Genomic_DNA"/>
</dbReference>
<evidence type="ECO:0008006" key="3">
    <source>
        <dbReference type="Google" id="ProtNLM"/>
    </source>
</evidence>
<reference evidence="1 2" key="1">
    <citation type="submission" date="2017-11" db="EMBL/GenBank/DDBJ databases">
        <title>Genomic Encyclopedia of Archaeal and Bacterial Type Strains, Phase II (KMG-II): From Individual Species to Whole Genera.</title>
        <authorList>
            <person name="Goeker M."/>
        </authorList>
    </citation>
    <scope>NUCLEOTIDE SEQUENCE [LARGE SCALE GENOMIC DNA]</scope>
    <source>
        <strain evidence="1 2">DSM 27763</strain>
    </source>
</reference>
<evidence type="ECO:0000313" key="1">
    <source>
        <dbReference type="EMBL" id="PJJ56897.1"/>
    </source>
</evidence>
<gene>
    <name evidence="1" type="ORF">CLV56_1112</name>
</gene>
<evidence type="ECO:0000313" key="2">
    <source>
        <dbReference type="Proteomes" id="UP000230842"/>
    </source>
</evidence>
<accession>A0A2M9BG19</accession>
<name>A0A2M9BG19_9ACTN</name>
<organism evidence="1 2">
    <name type="scientific">Mumia flava</name>
    <dbReference type="NCBI Taxonomy" id="1348852"/>
    <lineage>
        <taxon>Bacteria</taxon>
        <taxon>Bacillati</taxon>
        <taxon>Actinomycetota</taxon>
        <taxon>Actinomycetes</taxon>
        <taxon>Propionibacteriales</taxon>
        <taxon>Nocardioidaceae</taxon>
        <taxon>Mumia</taxon>
    </lineage>
</organism>
<dbReference type="Proteomes" id="UP000230842">
    <property type="component" value="Unassembled WGS sequence"/>
</dbReference>
<dbReference type="RefSeq" id="WP_100414513.1">
    <property type="nucleotide sequence ID" value="NZ_PGEZ01000001.1"/>
</dbReference>
<dbReference type="InterPro" id="IPR027417">
    <property type="entry name" value="P-loop_NTPase"/>
</dbReference>